<proteinExistence type="predicted"/>
<accession>A0A0P0WTK9</accession>
<accession>Q69K67</accession>
<evidence type="ECO:0000313" key="2">
    <source>
        <dbReference type="EMBL" id="EEE65256.1"/>
    </source>
</evidence>
<reference evidence="2" key="3">
    <citation type="submission" date="2008-12" db="EMBL/GenBank/DDBJ databases">
        <title>Improved gene annotation of the rice (Oryza sativa) genomes.</title>
        <authorList>
            <person name="Wang J."/>
            <person name="Li R."/>
            <person name="Fan W."/>
            <person name="Huang Q."/>
            <person name="Zhang J."/>
            <person name="Zhou Y."/>
            <person name="Hu Y."/>
            <person name="Zi S."/>
            <person name="Li J."/>
            <person name="Ni P."/>
            <person name="Zheng H."/>
            <person name="Zhang Y."/>
            <person name="Zhao M."/>
            <person name="Hao Q."/>
            <person name="McDermott J."/>
            <person name="Samudrala R."/>
            <person name="Kristiansen K."/>
            <person name="Wong G.K.-S."/>
        </authorList>
    </citation>
    <scope>NUCLEOTIDE SEQUENCE</scope>
</reference>
<reference evidence="1" key="4">
    <citation type="journal article" date="2013" name="Plant Cell Physiol.">
        <title>Rice Annotation Project Database (RAP-DB): an integrative and interactive database for rice genomics.</title>
        <authorList>
            <person name="Sakai H."/>
            <person name="Lee S.S."/>
            <person name="Tanaka T."/>
            <person name="Numa H."/>
            <person name="Kim J."/>
            <person name="Kawahara Y."/>
            <person name="Wakimoto H."/>
            <person name="Yang C.C."/>
            <person name="Iwamoto M."/>
            <person name="Abe T."/>
            <person name="Yamada Y."/>
            <person name="Muto A."/>
            <person name="Inokuchi H."/>
            <person name="Ikemura T."/>
            <person name="Matsumoto T."/>
            <person name="Sasaki T."/>
            <person name="Itoh T."/>
        </authorList>
    </citation>
    <scope>NUCLEOTIDE SEQUENCE</scope>
</reference>
<dbReference type="Proteomes" id="UP000007752">
    <property type="component" value="Chromosome 6"/>
</dbReference>
<reference evidence="3" key="1">
    <citation type="journal article" date="2005" name="Nature">
        <title>The map-based sequence of the rice genome.</title>
        <authorList>
            <consortium name="International rice genome sequencing project (IRGSP)"/>
            <person name="Matsumoto T."/>
            <person name="Wu J."/>
            <person name="Kanamori H."/>
            <person name="Katayose Y."/>
            <person name="Fujisawa M."/>
            <person name="Namiki N."/>
            <person name="Mizuno H."/>
            <person name="Yamamoto K."/>
            <person name="Antonio B.A."/>
            <person name="Baba T."/>
            <person name="Sakata K."/>
            <person name="Nagamura Y."/>
            <person name="Aoki H."/>
            <person name="Arikawa K."/>
            <person name="Arita K."/>
            <person name="Bito T."/>
            <person name="Chiden Y."/>
            <person name="Fujitsuka N."/>
            <person name="Fukunaka R."/>
            <person name="Hamada M."/>
            <person name="Harada C."/>
            <person name="Hayashi A."/>
            <person name="Hijishita S."/>
            <person name="Honda M."/>
            <person name="Hosokawa S."/>
            <person name="Ichikawa Y."/>
            <person name="Idonuma A."/>
            <person name="Iijima M."/>
            <person name="Ikeda M."/>
            <person name="Ikeno M."/>
            <person name="Ito K."/>
            <person name="Ito S."/>
            <person name="Ito T."/>
            <person name="Ito Y."/>
            <person name="Ito Y."/>
            <person name="Iwabuchi A."/>
            <person name="Kamiya K."/>
            <person name="Karasawa W."/>
            <person name="Kurita K."/>
            <person name="Katagiri S."/>
            <person name="Kikuta A."/>
            <person name="Kobayashi H."/>
            <person name="Kobayashi N."/>
            <person name="Machita K."/>
            <person name="Maehara T."/>
            <person name="Masukawa M."/>
            <person name="Mizubayashi T."/>
            <person name="Mukai Y."/>
            <person name="Nagasaki H."/>
            <person name="Nagata Y."/>
            <person name="Naito S."/>
            <person name="Nakashima M."/>
            <person name="Nakama Y."/>
            <person name="Nakamichi Y."/>
            <person name="Nakamura M."/>
            <person name="Meguro A."/>
            <person name="Negishi M."/>
            <person name="Ohta I."/>
            <person name="Ohta T."/>
            <person name="Okamoto M."/>
            <person name="Ono N."/>
            <person name="Saji S."/>
            <person name="Sakaguchi M."/>
            <person name="Sakai K."/>
            <person name="Shibata M."/>
            <person name="Shimokawa T."/>
            <person name="Song J."/>
            <person name="Takazaki Y."/>
            <person name="Terasawa K."/>
            <person name="Tsugane M."/>
            <person name="Tsuji K."/>
            <person name="Ueda S."/>
            <person name="Waki K."/>
            <person name="Yamagata H."/>
            <person name="Yamamoto M."/>
            <person name="Yamamoto S."/>
            <person name="Yamane H."/>
            <person name="Yoshiki S."/>
            <person name="Yoshihara R."/>
            <person name="Yukawa K."/>
            <person name="Zhong H."/>
            <person name="Yano M."/>
            <person name="Yuan Q."/>
            <person name="Ouyang S."/>
            <person name="Liu J."/>
            <person name="Jones K.M."/>
            <person name="Gansberger K."/>
            <person name="Moffat K."/>
            <person name="Hill J."/>
            <person name="Bera J."/>
            <person name="Fadrosh D."/>
            <person name="Jin S."/>
            <person name="Johri S."/>
            <person name="Kim M."/>
            <person name="Overton L."/>
            <person name="Reardon M."/>
            <person name="Tsitrin T."/>
            <person name="Vuong H."/>
            <person name="Weaver B."/>
            <person name="Ciecko A."/>
            <person name="Tallon L."/>
            <person name="Jackson J."/>
            <person name="Pai G."/>
            <person name="Aken S.V."/>
            <person name="Utterback T."/>
            <person name="Reidmuller S."/>
            <person name="Feldblyum T."/>
            <person name="Hsiao J."/>
            <person name="Zismann V."/>
            <person name="Iobst S."/>
            <person name="de Vazeille A.R."/>
            <person name="Buell C.R."/>
            <person name="Ying K."/>
            <person name="Li Y."/>
            <person name="Lu T."/>
            <person name="Huang Y."/>
            <person name="Zhao Q."/>
            <person name="Feng Q."/>
            <person name="Zhang L."/>
            <person name="Zhu J."/>
            <person name="Weng Q."/>
            <person name="Mu J."/>
            <person name="Lu Y."/>
            <person name="Fan D."/>
            <person name="Liu Y."/>
            <person name="Guan J."/>
            <person name="Zhang Y."/>
            <person name="Yu S."/>
            <person name="Liu X."/>
            <person name="Zhang Y."/>
            <person name="Hong G."/>
            <person name="Han B."/>
            <person name="Choisne N."/>
            <person name="Demange N."/>
            <person name="Orjeda G."/>
            <person name="Samain S."/>
            <person name="Cattolico L."/>
            <person name="Pelletier E."/>
            <person name="Couloux A."/>
            <person name="Segurens B."/>
            <person name="Wincker P."/>
            <person name="D'Hont A."/>
            <person name="Scarpelli C."/>
            <person name="Weissenbach J."/>
            <person name="Salanoubat M."/>
            <person name="Quetier F."/>
            <person name="Yu Y."/>
            <person name="Kim H.R."/>
            <person name="Rambo T."/>
            <person name="Currie J."/>
            <person name="Collura K."/>
            <person name="Luo M."/>
            <person name="Yang T."/>
            <person name="Ammiraju J.S.S."/>
            <person name="Engler F."/>
            <person name="Soderlund C."/>
            <person name="Wing R.A."/>
            <person name="Palmer L.E."/>
            <person name="de la Bastide M."/>
            <person name="Spiegel L."/>
            <person name="Nascimento L."/>
            <person name="Zutavern T."/>
            <person name="O'Shaughnessy A."/>
            <person name="Dike S."/>
            <person name="Dedhia N."/>
            <person name="Preston R."/>
            <person name="Balija V."/>
            <person name="McCombie W.R."/>
            <person name="Chow T."/>
            <person name="Chen H."/>
            <person name="Chung M."/>
            <person name="Chen C."/>
            <person name="Shaw J."/>
            <person name="Wu H."/>
            <person name="Hsiao K."/>
            <person name="Chao Y."/>
            <person name="Chu M."/>
            <person name="Cheng C."/>
            <person name="Hour A."/>
            <person name="Lee P."/>
            <person name="Lin S."/>
            <person name="Lin Y."/>
            <person name="Liou J."/>
            <person name="Liu S."/>
            <person name="Hsing Y."/>
            <person name="Raghuvanshi S."/>
            <person name="Mohanty A."/>
            <person name="Bharti A.K."/>
            <person name="Gaur A."/>
            <person name="Gupta V."/>
            <person name="Kumar D."/>
            <person name="Ravi V."/>
            <person name="Vij S."/>
            <person name="Kapur A."/>
            <person name="Khurana P."/>
            <person name="Khurana P."/>
            <person name="Khurana J.P."/>
            <person name="Tyagi A.K."/>
            <person name="Gaikwad K."/>
            <person name="Singh A."/>
            <person name="Dalal V."/>
            <person name="Srivastava S."/>
            <person name="Dixit A."/>
            <person name="Pal A.K."/>
            <person name="Ghazi I.A."/>
            <person name="Yadav M."/>
            <person name="Pandit A."/>
            <person name="Bhargava A."/>
            <person name="Sureshbabu K."/>
            <person name="Batra K."/>
            <person name="Sharma T.R."/>
            <person name="Mohapatra T."/>
            <person name="Singh N.K."/>
            <person name="Messing J."/>
            <person name="Nelson A.B."/>
            <person name="Fuks G."/>
            <person name="Kavchok S."/>
            <person name="Keizer G."/>
            <person name="Linton E."/>
            <person name="Llaca V."/>
            <person name="Song R."/>
            <person name="Tanyolac B."/>
            <person name="Young S."/>
            <person name="Ho-Il K."/>
            <person name="Hahn J.H."/>
            <person name="Sangsakoo G."/>
            <person name="Vanavichit A."/>
            <person name="de Mattos Luiz.A.T."/>
            <person name="Zimmer P.D."/>
            <person name="Malone G."/>
            <person name="Dellagostin O."/>
            <person name="de Oliveira A.C."/>
            <person name="Bevan M."/>
            <person name="Bancroft I."/>
            <person name="Minx P."/>
            <person name="Cordum H."/>
            <person name="Wilson R."/>
            <person name="Cheng Z."/>
            <person name="Jin W."/>
            <person name="Jiang J."/>
            <person name="Leong S.A."/>
            <person name="Iwama H."/>
            <person name="Gojobori T."/>
            <person name="Itoh T."/>
            <person name="Niimura Y."/>
            <person name="Fujii Y."/>
            <person name="Habara T."/>
            <person name="Sakai H."/>
            <person name="Sato Y."/>
            <person name="Wilson G."/>
            <person name="Kumar K."/>
            <person name="McCouch S."/>
            <person name="Juretic N."/>
            <person name="Hoen D."/>
            <person name="Wright S."/>
            <person name="Bruskiewich R."/>
            <person name="Bureau T."/>
            <person name="Miyao A."/>
            <person name="Hirochika H."/>
            <person name="Nishikawa T."/>
            <person name="Kadowaki K."/>
            <person name="Sugiura M."/>
            <person name="Burr B."/>
            <person name="Sasaki T."/>
        </authorList>
    </citation>
    <scope>NUCLEOTIDE SEQUENCE [LARGE SCALE GENOMIC DNA]</scope>
    <source>
        <strain evidence="3">cv. Nipponbare</strain>
    </source>
</reference>
<dbReference type="EMBL" id="AP014962">
    <property type="protein sequence ID" value="BAS96631.1"/>
    <property type="molecule type" value="Genomic_DNA"/>
</dbReference>
<reference evidence="1 3" key="5">
    <citation type="journal article" date="2013" name="Rice">
        <title>Improvement of the Oryza sativa Nipponbare reference genome using next generation sequence and optical map data.</title>
        <authorList>
            <person name="Kawahara Y."/>
            <person name="de la Bastide M."/>
            <person name="Hamilton J.P."/>
            <person name="Kanamori H."/>
            <person name="McCombie W.R."/>
            <person name="Ouyang S."/>
            <person name="Schwartz D.C."/>
            <person name="Tanaka T."/>
            <person name="Wu J."/>
            <person name="Zhou S."/>
            <person name="Childs K.L."/>
            <person name="Davidson R.M."/>
            <person name="Lin H."/>
            <person name="Quesada-Ocampo L."/>
            <person name="Vaillancourt B."/>
            <person name="Sakai H."/>
            <person name="Lee S.S."/>
            <person name="Kim J."/>
            <person name="Numa H."/>
            <person name="Itoh T."/>
            <person name="Buell C.R."/>
            <person name="Matsumoto T."/>
        </authorList>
    </citation>
    <scope>NUCLEOTIDE SEQUENCE [LARGE SCALE GENOMIC DNA]</scope>
    <source>
        <strain evidence="3">cv. Nipponbare</strain>
    </source>
</reference>
<gene>
    <name evidence="1" type="ordered locus">Os06g0198300</name>
    <name evidence="2" type="ORF">OsJ_20454</name>
    <name evidence="1" type="ORF">OSNPB_060198300</name>
</gene>
<keyword evidence="3" id="KW-1185">Reference proteome</keyword>
<dbReference type="AlphaFoldDB" id="A0A0P0WTK9"/>
<dbReference type="EMBL" id="CM000143">
    <property type="protein sequence ID" value="EEE65256.1"/>
    <property type="molecule type" value="Genomic_DNA"/>
</dbReference>
<dbReference type="PaxDb" id="39947-Q69K67"/>
<evidence type="ECO:0000313" key="3">
    <source>
        <dbReference type="Proteomes" id="UP000059680"/>
    </source>
</evidence>
<sequence>MTTRRRFRPLAPALTTCTTNGRRRLHLAAHAEASSPALCRPAHRRLPLAATAAEPATVVAVELVRLEPAVARGAEEGDEDKAVAVAPANLPVVGEGDAVDVAGPPWVGLDLALDHVAEPDVACTMVRGGGEEGGEEAWKQKGAASIKICPVVVEESLLTISCMHG</sequence>
<name>A0A0P0WTK9_ORYSJ</name>
<organism evidence="2">
    <name type="scientific">Oryza sativa subsp. japonica</name>
    <name type="common">Rice</name>
    <dbReference type="NCBI Taxonomy" id="39947"/>
    <lineage>
        <taxon>Eukaryota</taxon>
        <taxon>Viridiplantae</taxon>
        <taxon>Streptophyta</taxon>
        <taxon>Embryophyta</taxon>
        <taxon>Tracheophyta</taxon>
        <taxon>Spermatophyta</taxon>
        <taxon>Magnoliopsida</taxon>
        <taxon>Liliopsida</taxon>
        <taxon>Poales</taxon>
        <taxon>Poaceae</taxon>
        <taxon>BOP clade</taxon>
        <taxon>Oryzoideae</taxon>
        <taxon>Oryzeae</taxon>
        <taxon>Oryzinae</taxon>
        <taxon>Oryza</taxon>
        <taxon>Oryza sativa</taxon>
    </lineage>
</organism>
<reference evidence="1" key="6">
    <citation type="submission" date="2015-10" db="EMBL/GenBank/DDBJ databases">
        <authorList>
            <person name="Sakai H."/>
            <person name="Kawahara Y."/>
            <person name="Matsumoto T."/>
            <person name="Buell C.R."/>
            <person name="Itoh T."/>
        </authorList>
    </citation>
    <scope>NUCLEOTIDE SEQUENCE</scope>
</reference>
<dbReference type="Proteomes" id="UP000059680">
    <property type="component" value="Chromosome 6"/>
</dbReference>
<evidence type="ECO:0000313" key="1">
    <source>
        <dbReference type="EMBL" id="BAS96631.1"/>
    </source>
</evidence>
<protein>
    <submittedName>
        <fullName evidence="1">Os06g0198300 protein</fullName>
    </submittedName>
</protein>
<reference evidence="2" key="2">
    <citation type="journal article" date="2005" name="PLoS Biol.">
        <title>The genomes of Oryza sativa: a history of duplications.</title>
        <authorList>
            <person name="Yu J."/>
            <person name="Wang J."/>
            <person name="Lin W."/>
            <person name="Li S."/>
            <person name="Li H."/>
            <person name="Zhou J."/>
            <person name="Ni P."/>
            <person name="Dong W."/>
            <person name="Hu S."/>
            <person name="Zeng C."/>
            <person name="Zhang J."/>
            <person name="Zhang Y."/>
            <person name="Li R."/>
            <person name="Xu Z."/>
            <person name="Li S."/>
            <person name="Li X."/>
            <person name="Zheng H."/>
            <person name="Cong L."/>
            <person name="Lin L."/>
            <person name="Yin J."/>
            <person name="Geng J."/>
            <person name="Li G."/>
            <person name="Shi J."/>
            <person name="Liu J."/>
            <person name="Lv H."/>
            <person name="Li J."/>
            <person name="Wang J."/>
            <person name="Deng Y."/>
            <person name="Ran L."/>
            <person name="Shi X."/>
            <person name="Wang X."/>
            <person name="Wu Q."/>
            <person name="Li C."/>
            <person name="Ren X."/>
            <person name="Wang J."/>
            <person name="Wang X."/>
            <person name="Li D."/>
            <person name="Liu D."/>
            <person name="Zhang X."/>
            <person name="Ji Z."/>
            <person name="Zhao W."/>
            <person name="Sun Y."/>
            <person name="Zhang Z."/>
            <person name="Bao J."/>
            <person name="Han Y."/>
            <person name="Dong L."/>
            <person name="Ji J."/>
            <person name="Chen P."/>
            <person name="Wu S."/>
            <person name="Liu J."/>
            <person name="Xiao Y."/>
            <person name="Bu D."/>
            <person name="Tan J."/>
            <person name="Yang L."/>
            <person name="Ye C."/>
            <person name="Zhang J."/>
            <person name="Xu J."/>
            <person name="Zhou Y."/>
            <person name="Yu Y."/>
            <person name="Zhang B."/>
            <person name="Zhuang S."/>
            <person name="Wei H."/>
            <person name="Liu B."/>
            <person name="Lei M."/>
            <person name="Yu H."/>
            <person name="Li Y."/>
            <person name="Xu H."/>
            <person name="Wei S."/>
            <person name="He X."/>
            <person name="Fang L."/>
            <person name="Zhang Z."/>
            <person name="Zhang Y."/>
            <person name="Huang X."/>
            <person name="Su Z."/>
            <person name="Tong W."/>
            <person name="Li J."/>
            <person name="Tong Z."/>
            <person name="Li S."/>
            <person name="Ye J."/>
            <person name="Wang L."/>
            <person name="Fang L."/>
            <person name="Lei T."/>
            <person name="Chen C."/>
            <person name="Chen H."/>
            <person name="Xu Z."/>
            <person name="Li H."/>
            <person name="Huang H."/>
            <person name="Zhang F."/>
            <person name="Xu H."/>
            <person name="Li N."/>
            <person name="Zhao C."/>
            <person name="Li S."/>
            <person name="Dong L."/>
            <person name="Huang Y."/>
            <person name="Li L."/>
            <person name="Xi Y."/>
            <person name="Qi Q."/>
            <person name="Li W."/>
            <person name="Zhang B."/>
            <person name="Hu W."/>
            <person name="Zhang Y."/>
            <person name="Tian X."/>
            <person name="Jiao Y."/>
            <person name="Liang X."/>
            <person name="Jin J."/>
            <person name="Gao L."/>
            <person name="Zheng W."/>
            <person name="Hao B."/>
            <person name="Liu S."/>
            <person name="Wang W."/>
            <person name="Yuan L."/>
            <person name="Cao M."/>
            <person name="McDermott J."/>
            <person name="Samudrala R."/>
            <person name="Wang J."/>
            <person name="Wong G.K."/>
            <person name="Yang H."/>
        </authorList>
    </citation>
    <scope>NUCLEOTIDE SEQUENCE [LARGE SCALE GENOMIC DNA]</scope>
</reference>